<sequence>MGRLFGKLLKWIMPVGAAVVITLALLVGVARLMLPQSSSYRAEIRNWVQDATGFELHFRHITAGLSFSGPELRLSEVALNWPQDNVTVLRADQIDVGLNLWVFITKGLLMPGRIAVSGSRVELERGLDGKFYLQGRPWNRLDELRMIDVLVKDIEFSYQDLLGEAALVGEFHGNIESATLHLKLPVGQPPEFDVRATFTGLGYTGAEPDQLLRGVSGSVLADRNEGQLQLDSFDVQFGLFKVFRDPVELERISGLLVWRSGVDSHTILGNNVEFATSAANAKTTFELTLPREAGSPVIDLTATASISDISSVLGFLPQRFSPKLFDWFHRAIIAGEVPQADFVLRGPLLEFPYDQGKGVFRVVMSVRDGIFDYSPKWPRLVDASGTLIFDGISLEGRNLAGKLLEMRFREAQAQIPDIREGVVEISVQGQTAMDEALNFIRASPIGSALGPRIVDVTGSGTMHSDVRLVLPTKKLHDYEVHGEFELQKAALGLIGIEDKLTNLEGMAYLSNLKITAENLSGRLFDEPVRVQVSPTNVDAGAYSHVVWLNGTTPTQKVITALQLPMSDYFSGGLTWRGAAFFPTRRKENPVPFRLMIRANLEQFVSELPMPVNKASGEPEIARVLIEFPQSGKIEMFGRLQRDITWAIGLLREGKGWKVDRGAVHAGKASSSLPAEPGLKLSGHLNRVRPSDWFNLRGNDEYRRSRWRDIYREMIFHIDELLVFGQRFENIELQAQPGAEGWEIEVESQLANGELTVPFEFSQRIPITLDMDRLLLVEPDRGDFGTTDPRILPPIQAKIAEFAIGDVQFGALEASVVSVSQGLQTEKLELTGDSYTVTGAGAWLVIEDTQRSRLQMSLASTDVLDTLVDMGYEPLMDAEAGEVYADLAWEGSPGEGFLYHSTGEVRVRIKNGQLFKVEPGGGRFLGLMSVAALPRRLQLDFSDVFDEGLGFKRVKGDFRLDRGNAYTCNLGLEGPVADVGVVGRAGIRDEDYEQLAVVRPHMSNALPIGAFIVSPGLGAAMLLINRIFREPMSSIGESYYRVNGPWTNPAVKKVERKDIDLAAFQDCEKLLPEIASDPSELAFELPQGLGADVPLE</sequence>
<keyword evidence="1" id="KW-0472">Membrane</keyword>
<feature type="domain" description="YhdP central" evidence="2">
    <location>
        <begin position="172"/>
        <end position="1050"/>
    </location>
</feature>
<dbReference type="InterPro" id="IPR011836">
    <property type="entry name" value="YhdP"/>
</dbReference>
<organism evidence="3">
    <name type="scientific">marine metagenome</name>
    <dbReference type="NCBI Taxonomy" id="408172"/>
    <lineage>
        <taxon>unclassified sequences</taxon>
        <taxon>metagenomes</taxon>
        <taxon>ecological metagenomes</taxon>
    </lineage>
</organism>
<name>A0A381V2C0_9ZZZZ</name>
<dbReference type="PANTHER" id="PTHR38690:SF1">
    <property type="entry name" value="PROTEASE"/>
    <property type="match status" value="1"/>
</dbReference>
<dbReference type="PANTHER" id="PTHR38690">
    <property type="entry name" value="PROTEASE-RELATED"/>
    <property type="match status" value="1"/>
</dbReference>
<proteinExistence type="predicted"/>
<evidence type="ECO:0000256" key="1">
    <source>
        <dbReference type="SAM" id="Phobius"/>
    </source>
</evidence>
<feature type="domain" description="YhdP central" evidence="2">
    <location>
        <begin position="6"/>
        <end position="163"/>
    </location>
</feature>
<keyword evidence="1" id="KW-0812">Transmembrane</keyword>
<accession>A0A381V2C0</accession>
<dbReference type="Pfam" id="PF13116">
    <property type="entry name" value="YhdP"/>
    <property type="match status" value="2"/>
</dbReference>
<dbReference type="AlphaFoldDB" id="A0A381V2C0"/>
<keyword evidence="1" id="KW-1133">Transmembrane helix</keyword>
<evidence type="ECO:0000313" key="3">
    <source>
        <dbReference type="EMBL" id="SVA34495.1"/>
    </source>
</evidence>
<reference evidence="3" key="1">
    <citation type="submission" date="2018-05" db="EMBL/GenBank/DDBJ databases">
        <authorList>
            <person name="Lanie J.A."/>
            <person name="Ng W.-L."/>
            <person name="Kazmierczak K.M."/>
            <person name="Andrzejewski T.M."/>
            <person name="Davidsen T.M."/>
            <person name="Wayne K.J."/>
            <person name="Tettelin H."/>
            <person name="Glass J.I."/>
            <person name="Rusch D."/>
            <person name="Podicherti R."/>
            <person name="Tsui H.-C.T."/>
            <person name="Winkler M.E."/>
        </authorList>
    </citation>
    <scope>NUCLEOTIDE SEQUENCE</scope>
</reference>
<dbReference type="EMBL" id="UINC01007662">
    <property type="protein sequence ID" value="SVA34495.1"/>
    <property type="molecule type" value="Genomic_DNA"/>
</dbReference>
<feature type="transmembrane region" description="Helical" evidence="1">
    <location>
        <begin position="12"/>
        <end position="34"/>
    </location>
</feature>
<protein>
    <recommendedName>
        <fullName evidence="2">YhdP central domain-containing protein</fullName>
    </recommendedName>
</protein>
<evidence type="ECO:0000259" key="2">
    <source>
        <dbReference type="Pfam" id="PF13116"/>
    </source>
</evidence>
<dbReference type="InterPro" id="IPR025263">
    <property type="entry name" value="YhdP_central"/>
</dbReference>
<gene>
    <name evidence="3" type="ORF">METZ01_LOCUS87349</name>
</gene>